<keyword evidence="2" id="KW-1185">Reference proteome</keyword>
<gene>
    <name evidence="1" type="ORF">FR943_15700</name>
</gene>
<evidence type="ECO:0000313" key="2">
    <source>
        <dbReference type="Proteomes" id="UP000812982"/>
    </source>
</evidence>
<evidence type="ECO:0000313" key="1">
    <source>
        <dbReference type="EMBL" id="MBU9765283.1"/>
    </source>
</evidence>
<sequence length="109" mass="11494">MVDPAEADLITQLGKPAELTTKTVNVVGEWAFVYGTIHGPGGTVFDYAGTPFAEAAAHGGKSRTYAGLFRHDGSSWRRVDSAVGPTDVAWEGWAGKYGAPQQAFALPPD</sequence>
<protein>
    <submittedName>
        <fullName evidence="1">Uncharacterized protein</fullName>
    </submittedName>
</protein>
<comment type="caution">
    <text evidence="1">The sequence shown here is derived from an EMBL/GenBank/DDBJ whole genome shotgun (WGS) entry which is preliminary data.</text>
</comment>
<dbReference type="Proteomes" id="UP000812982">
    <property type="component" value="Unassembled WGS sequence"/>
</dbReference>
<proteinExistence type="predicted"/>
<organism evidence="1 2">
    <name type="scientific">[Mycobacterium] fortunisiensis</name>
    <dbReference type="NCBI Taxonomy" id="2600579"/>
    <lineage>
        <taxon>Bacteria</taxon>
        <taxon>Bacillati</taxon>
        <taxon>Actinomycetota</taxon>
        <taxon>Actinomycetes</taxon>
        <taxon>Mycobacteriales</taxon>
        <taxon>Mycobacteriaceae</taxon>
        <taxon>Mycolicibacterium</taxon>
    </lineage>
</organism>
<dbReference type="EMBL" id="VOMB01000019">
    <property type="protein sequence ID" value="MBU9765283.1"/>
    <property type="molecule type" value="Genomic_DNA"/>
</dbReference>
<reference evidence="1 2" key="1">
    <citation type="journal article" date="2021" name="Sci. Rep.">
        <title>Phenotypic and genomic hallmarks of a novel, potentially pathogenic rapidly growing Mycobacterium species related to the Mycobacterium fortuitum complex.</title>
        <authorList>
            <person name="Gharbi R."/>
            <person name="Khanna V."/>
            <person name="Frigui W."/>
            <person name="Mhenni B."/>
            <person name="Brosch R."/>
            <person name="Mardassi H."/>
        </authorList>
    </citation>
    <scope>NUCLEOTIDE SEQUENCE [LARGE SCALE GENOMIC DNA]</scope>
    <source>
        <strain evidence="1 2">TNTM28</strain>
    </source>
</reference>
<name>A0ABS6KNY2_9MYCO</name>
<accession>A0ABS6KNY2</accession>